<sequence>MSVIGLDGFFLLKMSSYYLVGEWFTGFIILVYLFFPLLRRGVINAPIITGVSLLILHILMIEFYPNSFWIPIRCNPIMRLSEFAFGMFFMNYLCKRSDSKWIYIIAIGTLILCLNYKPPIHSQTFALISGASLFLSLVYLMKNLHFPHLVEKIIKQCSLWSFLAFLLHHRIIFFLSDRVSPINFSLLEVLVYFITVVLLSFIGASLLDFPTKWLKKKLELLLFPS</sequence>
<name>A0A841EKY0_9BACT</name>
<feature type="transmembrane region" description="Helical" evidence="1">
    <location>
        <begin position="42"/>
        <end position="64"/>
    </location>
</feature>
<feature type="transmembrane region" description="Helical" evidence="1">
    <location>
        <begin position="153"/>
        <end position="172"/>
    </location>
</feature>
<gene>
    <name evidence="2" type="ORF">HNP25_000077</name>
</gene>
<feature type="transmembrane region" description="Helical" evidence="1">
    <location>
        <begin position="76"/>
        <end position="94"/>
    </location>
</feature>
<evidence type="ECO:0000256" key="1">
    <source>
        <dbReference type="SAM" id="Phobius"/>
    </source>
</evidence>
<protein>
    <submittedName>
        <fullName evidence="2">Peptidoglycan/LPS O-acetylase OafA/YrhL</fullName>
    </submittedName>
</protein>
<organism evidence="2 3">
    <name type="scientific">Arcicella rosea</name>
    <dbReference type="NCBI Taxonomy" id="502909"/>
    <lineage>
        <taxon>Bacteria</taxon>
        <taxon>Pseudomonadati</taxon>
        <taxon>Bacteroidota</taxon>
        <taxon>Cytophagia</taxon>
        <taxon>Cytophagales</taxon>
        <taxon>Flectobacillaceae</taxon>
        <taxon>Arcicella</taxon>
    </lineage>
</organism>
<dbReference type="Proteomes" id="UP000524404">
    <property type="component" value="Unassembled WGS sequence"/>
</dbReference>
<feature type="transmembrane region" description="Helical" evidence="1">
    <location>
        <begin position="184"/>
        <end position="207"/>
    </location>
</feature>
<comment type="caution">
    <text evidence="2">The sequence shown here is derived from an EMBL/GenBank/DDBJ whole genome shotgun (WGS) entry which is preliminary data.</text>
</comment>
<dbReference type="EMBL" id="JACHKT010000001">
    <property type="protein sequence ID" value="MBB6001438.1"/>
    <property type="molecule type" value="Genomic_DNA"/>
</dbReference>
<feature type="transmembrane region" description="Helical" evidence="1">
    <location>
        <begin position="16"/>
        <end position="35"/>
    </location>
</feature>
<dbReference type="AlphaFoldDB" id="A0A841EKY0"/>
<reference evidence="2 3" key="1">
    <citation type="submission" date="2020-08" db="EMBL/GenBank/DDBJ databases">
        <title>Functional genomics of gut bacteria from endangered species of beetles.</title>
        <authorList>
            <person name="Carlos-Shanley C."/>
        </authorList>
    </citation>
    <scope>NUCLEOTIDE SEQUENCE [LARGE SCALE GENOMIC DNA]</scope>
    <source>
        <strain evidence="2 3">S00070</strain>
    </source>
</reference>
<keyword evidence="1" id="KW-1133">Transmembrane helix</keyword>
<accession>A0A841EKY0</accession>
<evidence type="ECO:0000313" key="2">
    <source>
        <dbReference type="EMBL" id="MBB6001438.1"/>
    </source>
</evidence>
<evidence type="ECO:0000313" key="3">
    <source>
        <dbReference type="Proteomes" id="UP000524404"/>
    </source>
</evidence>
<feature type="transmembrane region" description="Helical" evidence="1">
    <location>
        <begin position="124"/>
        <end position="141"/>
    </location>
</feature>
<feature type="transmembrane region" description="Helical" evidence="1">
    <location>
        <begin position="101"/>
        <end position="118"/>
    </location>
</feature>
<keyword evidence="1" id="KW-0812">Transmembrane</keyword>
<proteinExistence type="predicted"/>
<keyword evidence="1" id="KW-0472">Membrane</keyword>
<keyword evidence="3" id="KW-1185">Reference proteome</keyword>